<reference evidence="1 2" key="1">
    <citation type="journal article" date="2015" name="Sci. Rep.">
        <title>The power of single molecule real-time sequencing technology in the de novo assembly of a eukaryotic genome.</title>
        <authorList>
            <person name="Sakai H."/>
            <person name="Naito K."/>
            <person name="Ogiso-Tanaka E."/>
            <person name="Takahashi Y."/>
            <person name="Iseki K."/>
            <person name="Muto C."/>
            <person name="Satou K."/>
            <person name="Teruya K."/>
            <person name="Shiroma A."/>
            <person name="Shimoji M."/>
            <person name="Hirano T."/>
            <person name="Itoh T."/>
            <person name="Kaga A."/>
            <person name="Tomooka N."/>
        </authorList>
    </citation>
    <scope>NUCLEOTIDE SEQUENCE [LARGE SCALE GENOMIC DNA]</scope>
    <source>
        <strain evidence="2">cv. Shumari</strain>
    </source>
</reference>
<proteinExistence type="predicted"/>
<accession>A0A0S3RDH2</accession>
<feature type="non-terminal residue" evidence="1">
    <location>
        <position position="1"/>
    </location>
</feature>
<dbReference type="Proteomes" id="UP000291084">
    <property type="component" value="Chromosome 2"/>
</dbReference>
<sequence length="83" mass="9399">EVVSDNNTDLRDASQRPRRQIIKPSRFSDFETYSDAVIDEEGSLIHIALMAGAEPVDVDDALKQSVWRNAMIEELHSIEKNNT</sequence>
<organism evidence="1 2">
    <name type="scientific">Vigna angularis var. angularis</name>
    <dbReference type="NCBI Taxonomy" id="157739"/>
    <lineage>
        <taxon>Eukaryota</taxon>
        <taxon>Viridiplantae</taxon>
        <taxon>Streptophyta</taxon>
        <taxon>Embryophyta</taxon>
        <taxon>Tracheophyta</taxon>
        <taxon>Spermatophyta</taxon>
        <taxon>Magnoliopsida</taxon>
        <taxon>eudicotyledons</taxon>
        <taxon>Gunneridae</taxon>
        <taxon>Pentapetalae</taxon>
        <taxon>rosids</taxon>
        <taxon>fabids</taxon>
        <taxon>Fabales</taxon>
        <taxon>Fabaceae</taxon>
        <taxon>Papilionoideae</taxon>
        <taxon>50 kb inversion clade</taxon>
        <taxon>NPAAA clade</taxon>
        <taxon>indigoferoid/millettioid clade</taxon>
        <taxon>Phaseoleae</taxon>
        <taxon>Vigna</taxon>
    </lineage>
</organism>
<protein>
    <submittedName>
        <fullName evidence="1">Uncharacterized protein</fullName>
    </submittedName>
</protein>
<keyword evidence="2" id="KW-1185">Reference proteome</keyword>
<evidence type="ECO:0000313" key="1">
    <source>
        <dbReference type="EMBL" id="BAT78586.1"/>
    </source>
</evidence>
<evidence type="ECO:0000313" key="2">
    <source>
        <dbReference type="Proteomes" id="UP000291084"/>
    </source>
</evidence>
<dbReference type="AlphaFoldDB" id="A0A0S3RDH2"/>
<dbReference type="EMBL" id="AP015035">
    <property type="protein sequence ID" value="BAT78586.1"/>
    <property type="molecule type" value="Genomic_DNA"/>
</dbReference>
<gene>
    <name evidence="1" type="primary">Vigan.02G128400</name>
    <name evidence="1" type="ORF">VIGAN_02128400</name>
</gene>
<name>A0A0S3RDH2_PHAAN</name>